<protein>
    <submittedName>
        <fullName evidence="1">Uncharacterized protein</fullName>
    </submittedName>
</protein>
<reference evidence="1" key="1">
    <citation type="journal article" date="2015" name="Nature">
        <title>Complex archaea that bridge the gap between prokaryotes and eukaryotes.</title>
        <authorList>
            <person name="Spang A."/>
            <person name="Saw J.H."/>
            <person name="Jorgensen S.L."/>
            <person name="Zaremba-Niedzwiedzka K."/>
            <person name="Martijn J."/>
            <person name="Lind A.E."/>
            <person name="van Eijk R."/>
            <person name="Schleper C."/>
            <person name="Guy L."/>
            <person name="Ettema T.J."/>
        </authorList>
    </citation>
    <scope>NUCLEOTIDE SEQUENCE</scope>
</reference>
<accession>A0A0F9U8W9</accession>
<organism evidence="1">
    <name type="scientific">marine sediment metagenome</name>
    <dbReference type="NCBI Taxonomy" id="412755"/>
    <lineage>
        <taxon>unclassified sequences</taxon>
        <taxon>metagenomes</taxon>
        <taxon>ecological metagenomes</taxon>
    </lineage>
</organism>
<dbReference type="EMBL" id="LAZR01000131">
    <property type="protein sequence ID" value="KKN88049.1"/>
    <property type="molecule type" value="Genomic_DNA"/>
</dbReference>
<dbReference type="AlphaFoldDB" id="A0A0F9U8W9"/>
<comment type="caution">
    <text evidence="1">The sequence shown here is derived from an EMBL/GenBank/DDBJ whole genome shotgun (WGS) entry which is preliminary data.</text>
</comment>
<proteinExistence type="predicted"/>
<sequence>MSVAEATERCHCAEQALGRVEHPERTCPVHGRVWAQNEQVLAYVQGRLGDHTSAGQCILHIGPGGEIRRLEWRAVEKVEDLLE</sequence>
<name>A0A0F9U8W9_9ZZZZ</name>
<evidence type="ECO:0000313" key="1">
    <source>
        <dbReference type="EMBL" id="KKN88049.1"/>
    </source>
</evidence>
<gene>
    <name evidence="1" type="ORF">LCGC14_0251210</name>
</gene>